<feature type="compositionally biased region" description="Low complexity" evidence="2">
    <location>
        <begin position="156"/>
        <end position="171"/>
    </location>
</feature>
<feature type="coiled-coil region" evidence="1">
    <location>
        <begin position="296"/>
        <end position="330"/>
    </location>
</feature>
<keyword evidence="4" id="KW-1185">Reference proteome</keyword>
<evidence type="ECO:0000256" key="2">
    <source>
        <dbReference type="SAM" id="MobiDB-lite"/>
    </source>
</evidence>
<feature type="compositionally biased region" description="Polar residues" evidence="2">
    <location>
        <begin position="1"/>
        <end position="22"/>
    </location>
</feature>
<dbReference type="CTD" id="33739"/>
<dbReference type="FunCoup" id="A0A1W4WVQ8">
    <property type="interactions" value="12"/>
</dbReference>
<keyword evidence="1" id="KW-0175">Coiled coil</keyword>
<dbReference type="KEGG" id="apln:108738852"/>
<sequence length="683" mass="76122">MSGDTVTVCTSPQSSSQKQFTSRIPVVSPNPLRRSFSLRERKSSDSFLSSYEHSAVIIDSSTTKQQNHSHHHHHQHHHHPFVSNSNGTDVNRNSIYWNDLENGHLEKRVDRTLPGKTASRQSSSASVALRRGTSFIERGEKVSRRSFGGSYGRVRAASSVASTTPSAAVTTESRPTGGPSGPPNRETSTPHQSPRTRSMSLSISKTQSSTPVSVRSPAADIVSSPRTPPSSPEARHRNLRDWDADSVTSSISNISLASCEHATVARNGTTFSGRSMKYVVHCSEHSGAGEDYLTPTQRAHRQVKRLKMLLQQAQKELEQKDSEILKLTKEVVELRLYKAALNSPEDRSTSSDAVTVKENTSEQVTPIADHLENGPVVEMGGGGGLQLANDLSSSCADSGHFEDFTNSSVHSKDSICGSEEPLSSNRKLFPRGETAEKSVLANLGPRDVESEHNRLIVEYERRIQELVRTHEEDCHQMKQKHNDKVEELLQRLSEINARYWELVPDLEAARERIKELEQQLEDACKKLEEQEQKHKEGYLKMYAQEQEAAKTEQDKQQVTELALKKPSRLSVPELLHQLQVTQQELENVKDLEFASSSKQPLLSAKEAVALWVLGARKAMYKQLLQAKSCASKIDPEVTLQFLKSAIYYFLTDKENNQGHLRAIQSILGFTESEISSIDKARHS</sequence>
<proteinExistence type="predicted"/>
<reference evidence="5" key="1">
    <citation type="submission" date="2025-08" db="UniProtKB">
        <authorList>
            <consortium name="RefSeq"/>
        </authorList>
    </citation>
    <scope>IDENTIFICATION</scope>
    <source>
        <tissue evidence="5">Entire body</tissue>
    </source>
</reference>
<evidence type="ECO:0000259" key="3">
    <source>
        <dbReference type="PROSITE" id="PS50913"/>
    </source>
</evidence>
<accession>A0A1W4WVQ8</accession>
<feature type="region of interest" description="Disordered" evidence="2">
    <location>
        <begin position="1"/>
        <end position="30"/>
    </location>
</feature>
<feature type="domain" description="GRIP" evidence="3">
    <location>
        <begin position="632"/>
        <end position="680"/>
    </location>
</feature>
<feature type="region of interest" description="Disordered" evidence="2">
    <location>
        <begin position="154"/>
        <end position="238"/>
    </location>
</feature>
<evidence type="ECO:0000313" key="5">
    <source>
        <dbReference type="RefSeq" id="XP_018327954.1"/>
    </source>
</evidence>
<name>A0A1W4WVQ8_AGRPL</name>
<dbReference type="OrthoDB" id="5807119at2759"/>
<feature type="compositionally biased region" description="Polar residues" evidence="2">
    <location>
        <begin position="185"/>
        <end position="213"/>
    </location>
</feature>
<organism evidence="4 5">
    <name type="scientific">Agrilus planipennis</name>
    <name type="common">Emerald ash borer</name>
    <name type="synonym">Agrilus marcopoli</name>
    <dbReference type="NCBI Taxonomy" id="224129"/>
    <lineage>
        <taxon>Eukaryota</taxon>
        <taxon>Metazoa</taxon>
        <taxon>Ecdysozoa</taxon>
        <taxon>Arthropoda</taxon>
        <taxon>Hexapoda</taxon>
        <taxon>Insecta</taxon>
        <taxon>Pterygota</taxon>
        <taxon>Neoptera</taxon>
        <taxon>Endopterygota</taxon>
        <taxon>Coleoptera</taxon>
        <taxon>Polyphaga</taxon>
        <taxon>Elateriformia</taxon>
        <taxon>Buprestoidea</taxon>
        <taxon>Buprestidae</taxon>
        <taxon>Agrilinae</taxon>
        <taxon>Agrilus</taxon>
    </lineage>
</organism>
<dbReference type="PROSITE" id="PS50913">
    <property type="entry name" value="GRIP"/>
    <property type="match status" value="1"/>
</dbReference>
<evidence type="ECO:0000256" key="1">
    <source>
        <dbReference type="SAM" id="Coils"/>
    </source>
</evidence>
<evidence type="ECO:0000313" key="4">
    <source>
        <dbReference type="Proteomes" id="UP000192223"/>
    </source>
</evidence>
<feature type="region of interest" description="Disordered" evidence="2">
    <location>
        <begin position="110"/>
        <end position="129"/>
    </location>
</feature>
<dbReference type="GeneID" id="108738852"/>
<dbReference type="Pfam" id="PF01465">
    <property type="entry name" value="GRIP"/>
    <property type="match status" value="1"/>
</dbReference>
<dbReference type="AlphaFoldDB" id="A0A1W4WVQ8"/>
<protein>
    <submittedName>
        <fullName evidence="5">Uncharacterized protein LOC108738852 isoform X1</fullName>
    </submittedName>
</protein>
<dbReference type="RefSeq" id="XP_018327954.1">
    <property type="nucleotide sequence ID" value="XM_018472452.2"/>
</dbReference>
<dbReference type="Proteomes" id="UP000192223">
    <property type="component" value="Unplaced"/>
</dbReference>
<feature type="region of interest" description="Disordered" evidence="2">
    <location>
        <begin position="61"/>
        <end position="87"/>
    </location>
</feature>
<gene>
    <name evidence="5" type="primary">LOC108738852</name>
</gene>
<feature type="coiled-coil region" evidence="1">
    <location>
        <begin position="449"/>
        <end position="537"/>
    </location>
</feature>
<dbReference type="InParanoid" id="A0A1W4WVQ8"/>
<feature type="compositionally biased region" description="Basic residues" evidence="2">
    <location>
        <begin position="67"/>
        <end position="80"/>
    </location>
</feature>
<dbReference type="InterPro" id="IPR000237">
    <property type="entry name" value="GRIP_dom"/>
</dbReference>